<dbReference type="Proteomes" id="UP001221898">
    <property type="component" value="Unassembled WGS sequence"/>
</dbReference>
<evidence type="ECO:0000256" key="1">
    <source>
        <dbReference type="SAM" id="MobiDB-lite"/>
    </source>
</evidence>
<dbReference type="InterPro" id="IPR007797">
    <property type="entry name" value="AF4/FMR2"/>
</dbReference>
<dbReference type="PANTHER" id="PTHR10528:SF18">
    <property type="entry name" value="AF4_FMR2 FAMILY MEMBER 2"/>
    <property type="match status" value="1"/>
</dbReference>
<protein>
    <submittedName>
        <fullName evidence="2">Uncharacterized protein</fullName>
    </submittedName>
</protein>
<dbReference type="GO" id="GO:0043484">
    <property type="term" value="P:regulation of RNA splicing"/>
    <property type="evidence" value="ECO:0007669"/>
    <property type="project" value="TreeGrafter"/>
</dbReference>
<dbReference type="Pfam" id="PF05110">
    <property type="entry name" value="AF-4"/>
    <property type="match status" value="1"/>
</dbReference>
<organism evidence="2 3">
    <name type="scientific">Aldrovandia affinis</name>
    <dbReference type="NCBI Taxonomy" id="143900"/>
    <lineage>
        <taxon>Eukaryota</taxon>
        <taxon>Metazoa</taxon>
        <taxon>Chordata</taxon>
        <taxon>Craniata</taxon>
        <taxon>Vertebrata</taxon>
        <taxon>Euteleostomi</taxon>
        <taxon>Actinopterygii</taxon>
        <taxon>Neopterygii</taxon>
        <taxon>Teleostei</taxon>
        <taxon>Notacanthiformes</taxon>
        <taxon>Halosauridae</taxon>
        <taxon>Aldrovandia</taxon>
    </lineage>
</organism>
<accession>A0AAD7S5S5</accession>
<dbReference type="EMBL" id="JAINUG010000106">
    <property type="protein sequence ID" value="KAJ8396490.1"/>
    <property type="molecule type" value="Genomic_DNA"/>
</dbReference>
<feature type="compositionally biased region" description="Polar residues" evidence="1">
    <location>
        <begin position="118"/>
        <end position="132"/>
    </location>
</feature>
<gene>
    <name evidence="2" type="ORF">AAFF_G00017960</name>
</gene>
<dbReference type="GO" id="GO:0002151">
    <property type="term" value="F:G-quadruplex RNA binding"/>
    <property type="evidence" value="ECO:0007669"/>
    <property type="project" value="TreeGrafter"/>
</dbReference>
<feature type="region of interest" description="Disordered" evidence="1">
    <location>
        <begin position="260"/>
        <end position="289"/>
    </location>
</feature>
<feature type="compositionally biased region" description="Low complexity" evidence="1">
    <location>
        <begin position="267"/>
        <end position="279"/>
    </location>
</feature>
<comment type="caution">
    <text evidence="2">The sequence shown here is derived from an EMBL/GenBank/DDBJ whole genome shotgun (WGS) entry which is preliminary data.</text>
</comment>
<dbReference type="GO" id="GO:0016607">
    <property type="term" value="C:nuclear speck"/>
    <property type="evidence" value="ECO:0007669"/>
    <property type="project" value="TreeGrafter"/>
</dbReference>
<proteinExistence type="predicted"/>
<feature type="region of interest" description="Disordered" evidence="1">
    <location>
        <begin position="211"/>
        <end position="243"/>
    </location>
</feature>
<dbReference type="AlphaFoldDB" id="A0AAD7S5S5"/>
<sequence length="323" mass="34898">MFGLVASVTLSGGGRGHRGYGRGTMPPTRSGLSPSVIVSRCARPGIERLCPPEMIKPLQVSLSNDSNCVEDILREMTHSWPPPLTAIHTPGKAEQTKFPIPSKDSQHLTSGYIGQKRCNVSGSKPATKSAPQKSMLEDDLKLSSDEEDSEQATEKTKQRSTPLKSRIFFQQPGSSAELNRISQAHRGNGPREPAAPKRKGRQALLKLTASCIPRQRTVGAPHASAPPQRQIESRVPNEPGPDVAIKAQPEQAANFEAIFQKEKRYRSAPASKSSRPPGSTLRQAAPGPPLLALTCSERAADPVSKTAKSPAPHLILQREVWLT</sequence>
<feature type="region of interest" description="Disordered" evidence="1">
    <location>
        <begin position="12"/>
        <end position="33"/>
    </location>
</feature>
<feature type="region of interest" description="Disordered" evidence="1">
    <location>
        <begin position="80"/>
        <end position="177"/>
    </location>
</feature>
<feature type="compositionally biased region" description="Basic and acidic residues" evidence="1">
    <location>
        <begin position="135"/>
        <end position="144"/>
    </location>
</feature>
<dbReference type="PANTHER" id="PTHR10528">
    <property type="entry name" value="AF4/FMR2 FAMILY MEMBER"/>
    <property type="match status" value="1"/>
</dbReference>
<keyword evidence="3" id="KW-1185">Reference proteome</keyword>
<reference evidence="2" key="1">
    <citation type="journal article" date="2023" name="Science">
        <title>Genome structures resolve the early diversification of teleost fishes.</title>
        <authorList>
            <person name="Parey E."/>
            <person name="Louis A."/>
            <person name="Montfort J."/>
            <person name="Bouchez O."/>
            <person name="Roques C."/>
            <person name="Iampietro C."/>
            <person name="Lluch J."/>
            <person name="Castinel A."/>
            <person name="Donnadieu C."/>
            <person name="Desvignes T."/>
            <person name="Floi Bucao C."/>
            <person name="Jouanno E."/>
            <person name="Wen M."/>
            <person name="Mejri S."/>
            <person name="Dirks R."/>
            <person name="Jansen H."/>
            <person name="Henkel C."/>
            <person name="Chen W.J."/>
            <person name="Zahm M."/>
            <person name="Cabau C."/>
            <person name="Klopp C."/>
            <person name="Thompson A.W."/>
            <person name="Robinson-Rechavi M."/>
            <person name="Braasch I."/>
            <person name="Lecointre G."/>
            <person name="Bobe J."/>
            <person name="Postlethwait J.H."/>
            <person name="Berthelot C."/>
            <person name="Roest Crollius H."/>
            <person name="Guiguen Y."/>
        </authorList>
    </citation>
    <scope>NUCLEOTIDE SEQUENCE</scope>
    <source>
        <strain evidence="2">NC1722</strain>
    </source>
</reference>
<evidence type="ECO:0000313" key="2">
    <source>
        <dbReference type="EMBL" id="KAJ8396490.1"/>
    </source>
</evidence>
<evidence type="ECO:0000313" key="3">
    <source>
        <dbReference type="Proteomes" id="UP001221898"/>
    </source>
</evidence>
<name>A0AAD7S5S5_9TELE</name>